<reference evidence="3 4" key="1">
    <citation type="submission" date="2024-10" db="EMBL/GenBank/DDBJ databases">
        <authorList>
            <person name="Kim D."/>
        </authorList>
    </citation>
    <scope>NUCLEOTIDE SEQUENCE [LARGE SCALE GENOMIC DNA]</scope>
    <source>
        <strain evidence="3">Taebaek</strain>
    </source>
</reference>
<evidence type="ECO:0000313" key="4">
    <source>
        <dbReference type="Proteomes" id="UP001620645"/>
    </source>
</evidence>
<protein>
    <recommendedName>
        <fullName evidence="2">CCHC-type domain-containing protein</fullName>
    </recommendedName>
</protein>
<accession>A0ABD2JS98</accession>
<dbReference type="InterPro" id="IPR001878">
    <property type="entry name" value="Znf_CCHC"/>
</dbReference>
<gene>
    <name evidence="3" type="ORF">niasHS_004833</name>
</gene>
<dbReference type="SMART" id="SM00343">
    <property type="entry name" value="ZnF_C2HC"/>
    <property type="match status" value="2"/>
</dbReference>
<proteinExistence type="predicted"/>
<keyword evidence="4" id="KW-1185">Reference proteome</keyword>
<feature type="compositionally biased region" description="Basic and acidic residues" evidence="1">
    <location>
        <begin position="20"/>
        <end position="33"/>
    </location>
</feature>
<dbReference type="Proteomes" id="UP001620645">
    <property type="component" value="Unassembled WGS sequence"/>
</dbReference>
<name>A0ABD2JS98_HETSC</name>
<organism evidence="3 4">
    <name type="scientific">Heterodera schachtii</name>
    <name type="common">Sugarbeet cyst nematode worm</name>
    <name type="synonym">Tylenchus schachtii</name>
    <dbReference type="NCBI Taxonomy" id="97005"/>
    <lineage>
        <taxon>Eukaryota</taxon>
        <taxon>Metazoa</taxon>
        <taxon>Ecdysozoa</taxon>
        <taxon>Nematoda</taxon>
        <taxon>Chromadorea</taxon>
        <taxon>Rhabditida</taxon>
        <taxon>Tylenchina</taxon>
        <taxon>Tylenchomorpha</taxon>
        <taxon>Tylenchoidea</taxon>
        <taxon>Heteroderidae</taxon>
        <taxon>Heteroderinae</taxon>
        <taxon>Heterodera</taxon>
    </lineage>
</organism>
<dbReference type="AlphaFoldDB" id="A0ABD2JS98"/>
<dbReference type="Gene3D" id="4.10.60.10">
    <property type="entry name" value="Zinc finger, CCHC-type"/>
    <property type="match status" value="1"/>
</dbReference>
<feature type="region of interest" description="Disordered" evidence="1">
    <location>
        <begin position="1"/>
        <end position="192"/>
    </location>
</feature>
<feature type="domain" description="CCHC-type" evidence="2">
    <location>
        <begin position="237"/>
        <end position="254"/>
    </location>
</feature>
<feature type="compositionally biased region" description="Basic and acidic residues" evidence="1">
    <location>
        <begin position="74"/>
        <end position="109"/>
    </location>
</feature>
<dbReference type="EMBL" id="JBICCN010000110">
    <property type="protein sequence ID" value="KAL3093454.1"/>
    <property type="molecule type" value="Genomic_DNA"/>
</dbReference>
<evidence type="ECO:0000259" key="2">
    <source>
        <dbReference type="SMART" id="SM00343"/>
    </source>
</evidence>
<comment type="caution">
    <text evidence="3">The sequence shown here is derived from an EMBL/GenBank/DDBJ whole genome shotgun (WGS) entry which is preliminary data.</text>
</comment>
<feature type="domain" description="CCHC-type" evidence="2">
    <location>
        <begin position="217"/>
        <end position="233"/>
    </location>
</feature>
<evidence type="ECO:0000256" key="1">
    <source>
        <dbReference type="SAM" id="MobiDB-lite"/>
    </source>
</evidence>
<sequence>MYSFTKGYRVFGNSAKKNRKEGEKSNEQNKCGDVELPQENGAIDKPQEKRGDANGAVDKPQKNCGDVGPLKKKGAVDKPQKKGADTETNEKRGDADSQKRGDANEKRGDANQPQEKVADTEPNLKCGDANSQNCGDVGPLKKKEAVDKPQEKGADTETNEKRGDADSQKCGDAKPSQKKGAVGKPKEKRGDANSVMHFLAKKPKKPPAKPSDPNFVCCKRCGGKVHTAKLCANEGSRCFRCGKLTNHTSTDCPKRHPASTTGNGLKYWNCGDAHKMTRCPKENWSLKVFGGEERSTRRTNLYADCSRHALEKGMEKRMQHINWVGTKFEKLEAMLEEQQKKQDKITEKLTYRLKDIIDLEEQIAEMKKKMLTK</sequence>
<feature type="compositionally biased region" description="Basic and acidic residues" evidence="1">
    <location>
        <begin position="139"/>
        <end position="172"/>
    </location>
</feature>
<evidence type="ECO:0000313" key="3">
    <source>
        <dbReference type="EMBL" id="KAL3093454.1"/>
    </source>
</evidence>